<dbReference type="EMBL" id="OX460343">
    <property type="protein sequence ID" value="CAI9180525.1"/>
    <property type="molecule type" value="Genomic_DNA"/>
</dbReference>
<reference evidence="1" key="1">
    <citation type="submission" date="2023-04" db="EMBL/GenBank/DDBJ databases">
        <authorList>
            <consortium name="ELIXIR-Norway"/>
        </authorList>
    </citation>
    <scope>NUCLEOTIDE SEQUENCE [LARGE SCALE GENOMIC DNA]</scope>
</reference>
<protein>
    <submittedName>
        <fullName evidence="1">Uncharacterized protein</fullName>
    </submittedName>
</protein>
<accession>A0ABN9A2P5</accession>
<evidence type="ECO:0000313" key="1">
    <source>
        <dbReference type="EMBL" id="CAI9180525.1"/>
    </source>
</evidence>
<keyword evidence="2" id="KW-1185">Reference proteome</keyword>
<name>A0ABN9A2P5_RANTA</name>
<evidence type="ECO:0000313" key="2">
    <source>
        <dbReference type="Proteomes" id="UP001176941"/>
    </source>
</evidence>
<proteinExistence type="predicted"/>
<gene>
    <name evidence="1" type="ORF">MRATA1EN1_LOCUS29487</name>
</gene>
<organism evidence="1 2">
    <name type="scientific">Rangifer tarandus platyrhynchus</name>
    <name type="common">Svalbard reindeer</name>
    <dbReference type="NCBI Taxonomy" id="3082113"/>
    <lineage>
        <taxon>Eukaryota</taxon>
        <taxon>Metazoa</taxon>
        <taxon>Chordata</taxon>
        <taxon>Craniata</taxon>
        <taxon>Vertebrata</taxon>
        <taxon>Euteleostomi</taxon>
        <taxon>Mammalia</taxon>
        <taxon>Eutheria</taxon>
        <taxon>Laurasiatheria</taxon>
        <taxon>Artiodactyla</taxon>
        <taxon>Ruminantia</taxon>
        <taxon>Pecora</taxon>
        <taxon>Cervidae</taxon>
        <taxon>Odocoileinae</taxon>
        <taxon>Rangifer</taxon>
    </lineage>
</organism>
<sequence length="115" mass="12513">MASLGGETPPLRPHLTLITSLKALSLSTITLGEGLQHRNLGWGHNSVSYTNQCPNFQTGFPKDSSHRPSVLHLFSTGFKPSFGSLEMAVNHIVPWEEVGPIRCCGPGYNDFFTAC</sequence>
<dbReference type="Proteomes" id="UP001176941">
    <property type="component" value="Chromosome X"/>
</dbReference>